<dbReference type="KEGG" id="pabs:JIR001_16440"/>
<reference evidence="1" key="1">
    <citation type="journal article" date="2013" name="Int. J. Syst. Evol. Microbiol.">
        <title>Polycladomyces abyssicola gen. nov., sp. nov., a thermophilic filamentous bacterium isolated from hemipelagic sediment.</title>
        <authorList>
            <person name="Tsubouchi T."/>
            <person name="Shimane Y."/>
            <person name="Mori K."/>
            <person name="Usui K."/>
            <person name="Hiraki T."/>
            <person name="Tame A."/>
            <person name="Uematsu K."/>
            <person name="Maruyama T."/>
            <person name="Hatada Y."/>
        </authorList>
    </citation>
    <scope>NUCLEOTIDE SEQUENCE</scope>
    <source>
        <strain evidence="1">JIR-001</strain>
    </source>
</reference>
<sequence length="320" mass="35777">MGRSEVVKGIRLAICVLLSSVALTFSPNPSTVEAASDLDLAYRWAPVHFQDTDDSDADADYLTAVDYDGDWNTQNNWENQDDDPTRLKGTVYYSVTETITHWYLVYSFYHPRDWVDYPDFGLDSHENDMEGVLVIVRKDGSTYGSLEGMVTVAHLDFYSYTPAGSPLTDGQENIDGTVRMITTDYPRPATFQEAKGHGVKAWNGSEFPGGDGVVYYPDRYTGEVPSSGNDRNVKYRLVDTFEVNGLWGHRYDPQTFASWGTFLGDNGKDNAAHTAWAWDDHDDGSVYAGEMATDPAHLTDVYFDGLGNFSTTYLRNGYVQ</sequence>
<name>A0A8D5UG62_9BACL</name>
<dbReference type="Pfam" id="PF05630">
    <property type="entry name" value="NPP1"/>
    <property type="match status" value="1"/>
</dbReference>
<dbReference type="AlphaFoldDB" id="A0A8D5UG62"/>
<evidence type="ECO:0000313" key="2">
    <source>
        <dbReference type="Proteomes" id="UP000677436"/>
    </source>
</evidence>
<dbReference type="EMBL" id="AP024601">
    <property type="protein sequence ID" value="BCU81861.1"/>
    <property type="molecule type" value="Genomic_DNA"/>
</dbReference>
<dbReference type="Proteomes" id="UP000677436">
    <property type="component" value="Chromosome"/>
</dbReference>
<proteinExistence type="predicted"/>
<reference evidence="1" key="2">
    <citation type="journal article" date="2021" name="Microbiol. Resour. Announc.">
        <title>Complete Genome Sequence of Polycladomyces abyssicola JIR-001T, Isolated from Hemipelagic Sediment in Deep Seawater.</title>
        <authorList>
            <person name="Tsubouchi T."/>
            <person name="Kaneko Y."/>
        </authorList>
    </citation>
    <scope>NUCLEOTIDE SEQUENCE</scope>
    <source>
        <strain evidence="1">JIR-001</strain>
    </source>
</reference>
<accession>A0A8D5UG62</accession>
<dbReference type="InterPro" id="IPR008701">
    <property type="entry name" value="NPP1"/>
</dbReference>
<gene>
    <name evidence="1" type="ORF">JIR001_16440</name>
</gene>
<organism evidence="1 2">
    <name type="scientific">Polycladomyces abyssicola</name>
    <dbReference type="NCBI Taxonomy" id="1125966"/>
    <lineage>
        <taxon>Bacteria</taxon>
        <taxon>Bacillati</taxon>
        <taxon>Bacillota</taxon>
        <taxon>Bacilli</taxon>
        <taxon>Bacillales</taxon>
        <taxon>Thermoactinomycetaceae</taxon>
        <taxon>Polycladomyces</taxon>
    </lineage>
</organism>
<keyword evidence="2" id="KW-1185">Reference proteome</keyword>
<protein>
    <submittedName>
        <fullName evidence="1">Uncharacterized protein</fullName>
    </submittedName>
</protein>
<evidence type="ECO:0000313" key="1">
    <source>
        <dbReference type="EMBL" id="BCU81861.1"/>
    </source>
</evidence>